<gene>
    <name evidence="2" type="ORF">ECRA1380_LOCUS15055</name>
</gene>
<protein>
    <submittedName>
        <fullName evidence="2">Uncharacterized protein</fullName>
    </submittedName>
</protein>
<dbReference type="AlphaFoldDB" id="A0A7S3NWS0"/>
<feature type="region of interest" description="Disordered" evidence="1">
    <location>
        <begin position="124"/>
        <end position="144"/>
    </location>
</feature>
<name>A0A7S3NWS0_EUPCR</name>
<proteinExistence type="predicted"/>
<sequence>MDGNFYNTIGQEDFDTQKGQYYYQPSQSSRKLLSPPRNSESSLKIPFLKNSRNSSEKKMMKSVEQINFAGERGFQSPKNSIFVKKILQRMKTNDNFHLNSHVFSQKYRLAHENPLGCAKTIDMTQVSRSNKPELPSTPSFPTRD</sequence>
<evidence type="ECO:0000313" key="2">
    <source>
        <dbReference type="EMBL" id="CAE0390079.1"/>
    </source>
</evidence>
<evidence type="ECO:0000256" key="1">
    <source>
        <dbReference type="SAM" id="MobiDB-lite"/>
    </source>
</evidence>
<accession>A0A7S3NWS0</accession>
<reference evidence="2" key="1">
    <citation type="submission" date="2021-01" db="EMBL/GenBank/DDBJ databases">
        <authorList>
            <person name="Corre E."/>
            <person name="Pelletier E."/>
            <person name="Niang G."/>
            <person name="Scheremetjew M."/>
            <person name="Finn R."/>
            <person name="Kale V."/>
            <person name="Holt S."/>
            <person name="Cochrane G."/>
            <person name="Meng A."/>
            <person name="Brown T."/>
            <person name="Cohen L."/>
        </authorList>
    </citation>
    <scope>NUCLEOTIDE SEQUENCE</scope>
    <source>
        <strain evidence="2">CT5</strain>
    </source>
</reference>
<dbReference type="EMBL" id="HBIK01032106">
    <property type="protein sequence ID" value="CAE0390079.1"/>
    <property type="molecule type" value="Transcribed_RNA"/>
</dbReference>
<organism evidence="2">
    <name type="scientific">Euplotes crassus</name>
    <dbReference type="NCBI Taxonomy" id="5936"/>
    <lineage>
        <taxon>Eukaryota</taxon>
        <taxon>Sar</taxon>
        <taxon>Alveolata</taxon>
        <taxon>Ciliophora</taxon>
        <taxon>Intramacronucleata</taxon>
        <taxon>Spirotrichea</taxon>
        <taxon>Hypotrichia</taxon>
        <taxon>Euplotida</taxon>
        <taxon>Euplotidae</taxon>
        <taxon>Moneuplotes</taxon>
    </lineage>
</organism>